<evidence type="ECO:0008006" key="10">
    <source>
        <dbReference type="Google" id="ProtNLM"/>
    </source>
</evidence>
<comment type="subcellular location">
    <subcellularLocation>
        <location evidence="1">Mitochondrion inner membrane</location>
        <topology evidence="1">Peripheral membrane protein</topology>
        <orientation evidence="1">Matrix side</orientation>
    </subcellularLocation>
</comment>
<keyword evidence="5" id="KW-0249">Electron transport</keyword>
<proteinExistence type="predicted"/>
<keyword evidence="7" id="KW-0472">Membrane</keyword>
<evidence type="ECO:0000256" key="3">
    <source>
        <dbReference type="ARBA" id="ARBA00022660"/>
    </source>
</evidence>
<evidence type="ECO:0000313" key="9">
    <source>
        <dbReference type="Proteomes" id="UP000664169"/>
    </source>
</evidence>
<dbReference type="InterPro" id="IPR039993">
    <property type="entry name" value="NDUFB10"/>
</dbReference>
<protein>
    <recommendedName>
        <fullName evidence="10">NADH-ubiquinone oxidoreductase 12 kDa subunit</fullName>
    </recommendedName>
</protein>
<dbReference type="OrthoDB" id="10252718at2759"/>
<keyword evidence="6" id="KW-0496">Mitochondrion</keyword>
<keyword evidence="2" id="KW-0813">Transport</keyword>
<reference evidence="8" key="1">
    <citation type="submission" date="2021-03" db="EMBL/GenBank/DDBJ databases">
        <authorList>
            <person name="Tagirdzhanova G."/>
        </authorList>
    </citation>
    <scope>NUCLEOTIDE SEQUENCE</scope>
</reference>
<comment type="caution">
    <text evidence="8">The sequence shown here is derived from an EMBL/GenBank/DDBJ whole genome shotgun (WGS) entry which is preliminary data.</text>
</comment>
<evidence type="ECO:0000256" key="4">
    <source>
        <dbReference type="ARBA" id="ARBA00022792"/>
    </source>
</evidence>
<dbReference type="Proteomes" id="UP000664169">
    <property type="component" value="Unassembled WGS sequence"/>
</dbReference>
<dbReference type="AlphaFoldDB" id="A0A8H3FF01"/>
<keyword evidence="4" id="KW-0999">Mitochondrion inner membrane</keyword>
<evidence type="ECO:0000313" key="8">
    <source>
        <dbReference type="EMBL" id="CAF9920728.1"/>
    </source>
</evidence>
<evidence type="ECO:0000256" key="6">
    <source>
        <dbReference type="ARBA" id="ARBA00023128"/>
    </source>
</evidence>
<organism evidence="8 9">
    <name type="scientific">Gomphillus americanus</name>
    <dbReference type="NCBI Taxonomy" id="1940652"/>
    <lineage>
        <taxon>Eukaryota</taxon>
        <taxon>Fungi</taxon>
        <taxon>Dikarya</taxon>
        <taxon>Ascomycota</taxon>
        <taxon>Pezizomycotina</taxon>
        <taxon>Lecanoromycetes</taxon>
        <taxon>OSLEUM clade</taxon>
        <taxon>Ostropomycetidae</taxon>
        <taxon>Ostropales</taxon>
        <taxon>Graphidaceae</taxon>
        <taxon>Gomphilloideae</taxon>
        <taxon>Gomphillus</taxon>
    </lineage>
</organism>
<accession>A0A8H3FF01</accession>
<evidence type="ECO:0000256" key="1">
    <source>
        <dbReference type="ARBA" id="ARBA00004443"/>
    </source>
</evidence>
<gene>
    <name evidence="8" type="ORF">GOMPHAMPRED_002120</name>
</gene>
<keyword evidence="9" id="KW-1185">Reference proteome</keyword>
<evidence type="ECO:0000256" key="2">
    <source>
        <dbReference type="ARBA" id="ARBA00022448"/>
    </source>
</evidence>
<evidence type="ECO:0000256" key="7">
    <source>
        <dbReference type="ARBA" id="ARBA00023136"/>
    </source>
</evidence>
<name>A0A8H3FF01_9LECA</name>
<sequence>MPTPESAAFLAKKPKVPPTFDGVDFNDNRALKAAQDAIIREQWVKAMMCRLVRDEMAKCYWREGVNHLEKCGRYRERYLELLKDSKIKGYLFEQQNYVPKTTTNSS</sequence>
<dbReference type="PANTHER" id="PTHR13094">
    <property type="entry name" value="NADH-UBIQUINONE OXIDOREDUCTASE PDSW SUBUNIT"/>
    <property type="match status" value="1"/>
</dbReference>
<keyword evidence="3" id="KW-0679">Respiratory chain</keyword>
<dbReference type="GO" id="GO:0005743">
    <property type="term" value="C:mitochondrial inner membrane"/>
    <property type="evidence" value="ECO:0007669"/>
    <property type="project" value="UniProtKB-SubCell"/>
</dbReference>
<dbReference type="PANTHER" id="PTHR13094:SF1">
    <property type="entry name" value="NADH DEHYDROGENASE [UBIQUINONE] 1 BETA SUBCOMPLEX SUBUNIT 10"/>
    <property type="match status" value="1"/>
</dbReference>
<dbReference type="EMBL" id="CAJPDQ010000016">
    <property type="protein sequence ID" value="CAF9920728.1"/>
    <property type="molecule type" value="Genomic_DNA"/>
</dbReference>
<evidence type="ECO:0000256" key="5">
    <source>
        <dbReference type="ARBA" id="ARBA00022982"/>
    </source>
</evidence>